<keyword evidence="8" id="KW-1185">Reference proteome</keyword>
<keyword evidence="3 6" id="KW-0812">Transmembrane</keyword>
<dbReference type="EMBL" id="BMPG01000001">
    <property type="protein sequence ID" value="GGL48713.1"/>
    <property type="molecule type" value="Genomic_DNA"/>
</dbReference>
<evidence type="ECO:0000313" key="7">
    <source>
        <dbReference type="EMBL" id="GGL48713.1"/>
    </source>
</evidence>
<feature type="transmembrane region" description="Helical" evidence="6">
    <location>
        <begin position="197"/>
        <end position="217"/>
    </location>
</feature>
<comment type="caution">
    <text evidence="7">The sequence shown here is derived from an EMBL/GenBank/DDBJ whole genome shotgun (WGS) entry which is preliminary data.</text>
</comment>
<gene>
    <name evidence="7" type="ORF">GCM10009039_03620</name>
</gene>
<protein>
    <recommendedName>
        <fullName evidence="9">YihY family inner membrane protein</fullName>
    </recommendedName>
</protein>
<proteinExistence type="predicted"/>
<evidence type="ECO:0000256" key="5">
    <source>
        <dbReference type="ARBA" id="ARBA00023136"/>
    </source>
</evidence>
<reference evidence="7" key="1">
    <citation type="journal article" date="2014" name="Int. J. Syst. Evol. Microbiol.">
        <title>Complete genome sequence of Corynebacterium casei LMG S-19264T (=DSM 44701T), isolated from a smear-ripened cheese.</title>
        <authorList>
            <consortium name="US DOE Joint Genome Institute (JGI-PGF)"/>
            <person name="Walter F."/>
            <person name="Albersmeier A."/>
            <person name="Kalinowski J."/>
            <person name="Ruckert C."/>
        </authorList>
    </citation>
    <scope>NUCLEOTIDE SEQUENCE</scope>
    <source>
        <strain evidence="7">JCM 19596</strain>
    </source>
</reference>
<feature type="transmembrane region" description="Helical" evidence="6">
    <location>
        <begin position="25"/>
        <end position="48"/>
    </location>
</feature>
<feature type="transmembrane region" description="Helical" evidence="6">
    <location>
        <begin position="323"/>
        <end position="343"/>
    </location>
</feature>
<dbReference type="RefSeq" id="WP_188975250.1">
    <property type="nucleotide sequence ID" value="NZ_BMPG01000001.1"/>
</dbReference>
<dbReference type="OrthoDB" id="202693at2157"/>
<evidence type="ECO:0000256" key="1">
    <source>
        <dbReference type="ARBA" id="ARBA00004651"/>
    </source>
</evidence>
<evidence type="ECO:0000256" key="4">
    <source>
        <dbReference type="ARBA" id="ARBA00022989"/>
    </source>
</evidence>
<evidence type="ECO:0000256" key="2">
    <source>
        <dbReference type="ARBA" id="ARBA00022475"/>
    </source>
</evidence>
<dbReference type="PANTHER" id="PTHR30213">
    <property type="entry name" value="INNER MEMBRANE PROTEIN YHJD"/>
    <property type="match status" value="1"/>
</dbReference>
<dbReference type="PANTHER" id="PTHR30213:SF0">
    <property type="entry name" value="UPF0761 MEMBRANE PROTEIN YIHY"/>
    <property type="match status" value="1"/>
</dbReference>
<sequence length="390" mass="40901">MTSPASLLDTGRAVVAEARDDQVTFLAAAVAYYGFVSLVPLLLLTIAVGTAVGASQVADAVVGATGAFLTPTGEALVRTALENAAGRGTATVAGALLLLWSGLRLFRGLDQAFADIYGKPNVEPLLQQVADGLLVLGSIAVAVVAMAALGVALPVLSTVSVPPVVGSLLLVVVLAVVFVPVYYIFPDVELDVEEAIPGAAFAAVGWTLFAEAFRVYAGYVGDYQLYGILGAAILVVTFLYIAGIVIMVGAVLNAVLAGRTEETDEPDDEVEPPEAAPDLAEMAGDLEAIRRRLDEKTVDRDDLERDLEGYVDARVRRNHARGWGPYLVLLYGTVMTLGAFFWLGGWASVAAMVVIWLSTLGLFTLMVLFGAGLNAAGMPGKVASWVNSRR</sequence>
<evidence type="ECO:0000256" key="6">
    <source>
        <dbReference type="SAM" id="Phobius"/>
    </source>
</evidence>
<dbReference type="InterPro" id="IPR017039">
    <property type="entry name" value="Virul_fac_BrkB"/>
</dbReference>
<comment type="subcellular location">
    <subcellularLocation>
        <location evidence="1">Cell membrane</location>
        <topology evidence="1">Multi-pass membrane protein</topology>
    </subcellularLocation>
</comment>
<feature type="transmembrane region" description="Helical" evidence="6">
    <location>
        <begin position="133"/>
        <end position="153"/>
    </location>
</feature>
<evidence type="ECO:0008006" key="9">
    <source>
        <dbReference type="Google" id="ProtNLM"/>
    </source>
</evidence>
<feature type="transmembrane region" description="Helical" evidence="6">
    <location>
        <begin position="165"/>
        <end position="185"/>
    </location>
</feature>
<name>A0A830F2F0_9EURY</name>
<evidence type="ECO:0000313" key="8">
    <source>
        <dbReference type="Proteomes" id="UP000607197"/>
    </source>
</evidence>
<keyword evidence="2" id="KW-1003">Cell membrane</keyword>
<evidence type="ECO:0000256" key="3">
    <source>
        <dbReference type="ARBA" id="ARBA00022692"/>
    </source>
</evidence>
<feature type="transmembrane region" description="Helical" evidence="6">
    <location>
        <begin position="223"/>
        <end position="252"/>
    </location>
</feature>
<dbReference type="Pfam" id="PF03631">
    <property type="entry name" value="Virul_fac_BrkB"/>
    <property type="match status" value="1"/>
</dbReference>
<keyword evidence="5 6" id="KW-0472">Membrane</keyword>
<dbReference type="Proteomes" id="UP000607197">
    <property type="component" value="Unassembled WGS sequence"/>
</dbReference>
<feature type="transmembrane region" description="Helical" evidence="6">
    <location>
        <begin position="349"/>
        <end position="371"/>
    </location>
</feature>
<reference evidence="7" key="2">
    <citation type="submission" date="2020-09" db="EMBL/GenBank/DDBJ databases">
        <authorList>
            <person name="Sun Q."/>
            <person name="Ohkuma M."/>
        </authorList>
    </citation>
    <scope>NUCLEOTIDE SEQUENCE</scope>
    <source>
        <strain evidence="7">JCM 19596</strain>
    </source>
</reference>
<dbReference type="AlphaFoldDB" id="A0A830F2F0"/>
<accession>A0A830F2F0</accession>
<dbReference type="GO" id="GO:0005886">
    <property type="term" value="C:plasma membrane"/>
    <property type="evidence" value="ECO:0007669"/>
    <property type="project" value="UniProtKB-SubCell"/>
</dbReference>
<keyword evidence="4 6" id="KW-1133">Transmembrane helix</keyword>
<organism evidence="7 8">
    <name type="scientific">Halocalculus aciditolerans</name>
    <dbReference type="NCBI Taxonomy" id="1383812"/>
    <lineage>
        <taxon>Archaea</taxon>
        <taxon>Methanobacteriati</taxon>
        <taxon>Methanobacteriota</taxon>
        <taxon>Stenosarchaea group</taxon>
        <taxon>Halobacteria</taxon>
        <taxon>Halobacteriales</taxon>
        <taxon>Halobacteriaceae</taxon>
        <taxon>Halocalculus</taxon>
    </lineage>
</organism>
<dbReference type="NCBIfam" id="TIGR00765">
    <property type="entry name" value="yihY_not_rbn"/>
    <property type="match status" value="1"/>
</dbReference>